<reference evidence="2" key="2">
    <citation type="submission" date="2020-05" db="UniProtKB">
        <authorList>
            <consortium name="EnsemblMetazoa"/>
        </authorList>
    </citation>
    <scope>IDENTIFICATION</scope>
    <source>
        <strain evidence="2">IAEA</strain>
    </source>
</reference>
<organism evidence="2 3">
    <name type="scientific">Glossina brevipalpis</name>
    <dbReference type="NCBI Taxonomy" id="37001"/>
    <lineage>
        <taxon>Eukaryota</taxon>
        <taxon>Metazoa</taxon>
        <taxon>Ecdysozoa</taxon>
        <taxon>Arthropoda</taxon>
        <taxon>Hexapoda</taxon>
        <taxon>Insecta</taxon>
        <taxon>Pterygota</taxon>
        <taxon>Neoptera</taxon>
        <taxon>Endopterygota</taxon>
        <taxon>Diptera</taxon>
        <taxon>Brachycera</taxon>
        <taxon>Muscomorpha</taxon>
        <taxon>Hippoboscoidea</taxon>
        <taxon>Glossinidae</taxon>
        <taxon>Glossina</taxon>
    </lineage>
</organism>
<keyword evidence="1" id="KW-0732">Signal</keyword>
<evidence type="ECO:0000256" key="1">
    <source>
        <dbReference type="SAM" id="SignalP"/>
    </source>
</evidence>
<keyword evidence="3" id="KW-1185">Reference proteome</keyword>
<evidence type="ECO:0000313" key="3">
    <source>
        <dbReference type="Proteomes" id="UP000091820"/>
    </source>
</evidence>
<reference evidence="3" key="1">
    <citation type="submission" date="2014-03" db="EMBL/GenBank/DDBJ databases">
        <authorList>
            <person name="Aksoy S."/>
            <person name="Warren W."/>
            <person name="Wilson R.K."/>
        </authorList>
    </citation>
    <scope>NUCLEOTIDE SEQUENCE [LARGE SCALE GENOMIC DNA]</scope>
    <source>
        <strain evidence="3">IAEA</strain>
    </source>
</reference>
<accession>A0A1A9WTD6</accession>
<evidence type="ECO:0000313" key="2">
    <source>
        <dbReference type="EnsemblMetazoa" id="GBRI031275-PA"/>
    </source>
</evidence>
<feature type="signal peptide" evidence="1">
    <location>
        <begin position="1"/>
        <end position="22"/>
    </location>
</feature>
<dbReference type="Proteomes" id="UP000091820">
    <property type="component" value="Unassembled WGS sequence"/>
</dbReference>
<feature type="chain" id="PRO_5008400637" evidence="1">
    <location>
        <begin position="23"/>
        <end position="154"/>
    </location>
</feature>
<sequence length="154" mass="16505">MVVVVALVVVVLVLVWCGGSGGGSGSDGGADGGAGGDASGSSPIITRRAAQKAKIQTRAMVKLTTSAATVNSVEHRKPNTALLEAKRKAKLLKMQQQTQQENAVKDIFQNAVSAKNLTQKPTGLVYDESMSKHRCLWDEQHSECPERFIRVMDR</sequence>
<dbReference type="AlphaFoldDB" id="A0A1A9WTD6"/>
<name>A0A1A9WTD6_9MUSC</name>
<proteinExistence type="predicted"/>
<dbReference type="EnsemblMetazoa" id="GBRI031275-RA">
    <property type="protein sequence ID" value="GBRI031275-PA"/>
    <property type="gene ID" value="GBRI031275"/>
</dbReference>
<dbReference type="VEuPathDB" id="VectorBase:GBRI031275"/>
<protein>
    <submittedName>
        <fullName evidence="2">Uncharacterized protein</fullName>
    </submittedName>
</protein>
<dbReference type="STRING" id="37001.A0A1A9WTD6"/>